<gene>
    <name evidence="2" type="ORF">CG010_026755</name>
</gene>
<reference evidence="2 3" key="1">
    <citation type="journal article" date="2017" name="Genome Announc.">
        <title>Draft Genome Sequence of Agrobacterium tumefaciens Biovar 1 Strain 186, Isolated from Walnut.</title>
        <authorList>
            <person name="Poret-Peterson A.T."/>
            <person name="Bhatnagar S."/>
            <person name="McClean A.E."/>
            <person name="Kluepfel D.A."/>
        </authorList>
    </citation>
    <scope>NUCLEOTIDE SEQUENCE [LARGE SCALE GENOMIC DNA]</scope>
    <source>
        <strain evidence="2 3">186</strain>
    </source>
</reference>
<proteinExistence type="predicted"/>
<dbReference type="Gene3D" id="3.10.20.440">
    <property type="entry name" value="2Fe-2S iron-sulphur cluster binding domain, sarcosine oxidase, alpha subunit, N-terminal domain"/>
    <property type="match status" value="1"/>
</dbReference>
<dbReference type="Proteomes" id="UP000222296">
    <property type="component" value="Plasmid pAt"/>
</dbReference>
<dbReference type="GO" id="GO:0051536">
    <property type="term" value="F:iron-sulfur cluster binding"/>
    <property type="evidence" value="ECO:0007669"/>
    <property type="project" value="InterPro"/>
</dbReference>
<sequence>MFKRLDETEAPEVTFSFEGESISARATDSIAAALLTAGRNVFRKTPVSGTPRGPYCMMGVCFDCLISVNGDAPVQACMTPVREGVDVRGIVTIATETAP</sequence>
<dbReference type="InterPro" id="IPR042204">
    <property type="entry name" value="2Fe-2S-bd_N"/>
</dbReference>
<dbReference type="Pfam" id="PF13510">
    <property type="entry name" value="Fer2_4"/>
    <property type="match status" value="1"/>
</dbReference>
<geneLocation type="plasmid" evidence="3">
    <name>pat</name>
</geneLocation>
<evidence type="ECO:0000256" key="1">
    <source>
        <dbReference type="ARBA" id="ARBA00023002"/>
    </source>
</evidence>
<dbReference type="AlphaFoldDB" id="A0AAP9J975"/>
<evidence type="ECO:0000313" key="3">
    <source>
        <dbReference type="Proteomes" id="UP000222296"/>
    </source>
</evidence>
<keyword evidence="1" id="KW-0560">Oxidoreductase</keyword>
<accession>A0AAP9J975</accession>
<evidence type="ECO:0000313" key="2">
    <source>
        <dbReference type="EMBL" id="QDY97741.1"/>
    </source>
</evidence>
<dbReference type="SUPFAM" id="SSF54292">
    <property type="entry name" value="2Fe-2S ferredoxin-like"/>
    <property type="match status" value="1"/>
</dbReference>
<keyword evidence="2" id="KW-0614">Plasmid</keyword>
<dbReference type="EMBL" id="CP042276">
    <property type="protein sequence ID" value="QDY97741.1"/>
    <property type="molecule type" value="Genomic_DNA"/>
</dbReference>
<dbReference type="GO" id="GO:0016491">
    <property type="term" value="F:oxidoreductase activity"/>
    <property type="evidence" value="ECO:0007669"/>
    <property type="project" value="UniProtKB-KW"/>
</dbReference>
<dbReference type="RefSeq" id="WP_099086509.1">
    <property type="nucleotide sequence ID" value="NZ_CP042276.1"/>
</dbReference>
<organism evidence="2 3">
    <name type="scientific">Agrobacterium tumefaciens</name>
    <dbReference type="NCBI Taxonomy" id="358"/>
    <lineage>
        <taxon>Bacteria</taxon>
        <taxon>Pseudomonadati</taxon>
        <taxon>Pseudomonadota</taxon>
        <taxon>Alphaproteobacteria</taxon>
        <taxon>Hyphomicrobiales</taxon>
        <taxon>Rhizobiaceae</taxon>
        <taxon>Rhizobium/Agrobacterium group</taxon>
        <taxon>Agrobacterium</taxon>
        <taxon>Agrobacterium tumefaciens complex</taxon>
    </lineage>
</organism>
<dbReference type="InterPro" id="IPR036010">
    <property type="entry name" value="2Fe-2S_ferredoxin-like_sf"/>
</dbReference>
<protein>
    <submittedName>
        <fullName evidence="2">(2Fe-2S)-binding protein</fullName>
    </submittedName>
</protein>
<name>A0AAP9J975_AGRTU</name>